<evidence type="ECO:0000256" key="5">
    <source>
        <dbReference type="ARBA" id="ARBA00013257"/>
    </source>
</evidence>
<protein>
    <recommendedName>
        <fullName evidence="5 15">5-aminolevulinate synthase</fullName>
        <ecNumber evidence="5 15">2.3.1.37</ecNumber>
    </recommendedName>
    <alternativeName>
        <fullName evidence="10 15">5-aminolevulinic acid synthase</fullName>
    </alternativeName>
    <alternativeName>
        <fullName evidence="11 15">Delta-ALA synthase</fullName>
    </alternativeName>
    <alternativeName>
        <fullName evidence="12 15">Delta-aminolevulinate synthase</fullName>
    </alternativeName>
</protein>
<dbReference type="EC" id="2.3.1.37" evidence="5 15"/>
<comment type="catalytic activity">
    <reaction evidence="13 15">
        <text>succinyl-CoA + glycine + H(+) = 5-aminolevulinate + CO2 + CoA</text>
        <dbReference type="Rhea" id="RHEA:12921"/>
        <dbReference type="ChEBI" id="CHEBI:15378"/>
        <dbReference type="ChEBI" id="CHEBI:16526"/>
        <dbReference type="ChEBI" id="CHEBI:57287"/>
        <dbReference type="ChEBI" id="CHEBI:57292"/>
        <dbReference type="ChEBI" id="CHEBI:57305"/>
        <dbReference type="ChEBI" id="CHEBI:356416"/>
        <dbReference type="EC" id="2.3.1.37"/>
    </reaction>
</comment>
<dbReference type="HOGENOM" id="CLU_015846_11_1_5"/>
<dbReference type="AlphaFoldDB" id="A0A0A8K7T8"/>
<dbReference type="RefSeq" id="WP_045368845.1">
    <property type="nucleotide sequence ID" value="NZ_AP014648.1"/>
</dbReference>
<comment type="similarity">
    <text evidence="3 14">Belongs to the class-II pyridoxal-phosphate-dependent aminotransferase family.</text>
</comment>
<keyword evidence="18" id="KW-1185">Reference proteome</keyword>
<dbReference type="InterPro" id="IPR015422">
    <property type="entry name" value="PyrdxlP-dep_Trfase_small"/>
</dbReference>
<proteinExistence type="inferred from homology"/>
<dbReference type="InterPro" id="IPR015421">
    <property type="entry name" value="PyrdxlP-dep_Trfase_major"/>
</dbReference>
<feature type="domain" description="Aminotransferase class I/classII large" evidence="16">
    <location>
        <begin position="46"/>
        <end position="390"/>
    </location>
</feature>
<dbReference type="InterPro" id="IPR004839">
    <property type="entry name" value="Aminotransferase_I/II_large"/>
</dbReference>
<dbReference type="InterPro" id="IPR050087">
    <property type="entry name" value="AON_synthase_class-II"/>
</dbReference>
<dbReference type="SUPFAM" id="SSF53383">
    <property type="entry name" value="PLP-dependent transferases"/>
    <property type="match status" value="1"/>
</dbReference>
<evidence type="ECO:0000256" key="3">
    <source>
        <dbReference type="ARBA" id="ARBA00008392"/>
    </source>
</evidence>
<evidence type="ECO:0000256" key="10">
    <source>
        <dbReference type="ARBA" id="ARBA00031691"/>
    </source>
</evidence>
<evidence type="ECO:0000256" key="14">
    <source>
        <dbReference type="RuleBase" id="RU003693"/>
    </source>
</evidence>
<dbReference type="PANTHER" id="PTHR13693">
    <property type="entry name" value="CLASS II AMINOTRANSFERASE/8-AMINO-7-OXONONANOATE SYNTHASE"/>
    <property type="match status" value="1"/>
</dbReference>
<dbReference type="InterPro" id="IPR010961">
    <property type="entry name" value="4pyrrol_synth_NH2levulA_synth"/>
</dbReference>
<comment type="pathway">
    <text evidence="2 15">Porphyrin-containing compound metabolism; protoporphyrin-IX biosynthesis; 5-aminolevulinate from glycine: step 1/1.</text>
</comment>
<evidence type="ECO:0000256" key="11">
    <source>
        <dbReference type="ARBA" id="ARBA00031945"/>
    </source>
</evidence>
<dbReference type="PROSITE" id="PS00599">
    <property type="entry name" value="AA_TRANSFER_CLASS_2"/>
    <property type="match status" value="1"/>
</dbReference>
<evidence type="ECO:0000256" key="7">
    <source>
        <dbReference type="ARBA" id="ARBA00022898"/>
    </source>
</evidence>
<dbReference type="Proteomes" id="UP000031643">
    <property type="component" value="Chromosome"/>
</dbReference>
<evidence type="ECO:0000256" key="6">
    <source>
        <dbReference type="ARBA" id="ARBA00022679"/>
    </source>
</evidence>
<evidence type="ECO:0000256" key="2">
    <source>
        <dbReference type="ARBA" id="ARBA00005029"/>
    </source>
</evidence>
<sequence>MDYENQFRQHLESLHQEGRYRVFADLKRRCGAYPVADHYTESGTRDVTVWCSNDYLGMSQHPAVRDAMHEAIDQVGAGSGGTRNISGTTHYHVELESELADLHNKEAALLFTSAYIANDATLSTLTRLIPGLQIFSDAKNHASMIEGIRHGGGPKHIFRHNDLEHLEDLLKSVPLDTPKLIAFESVYSMDGHIAPIGTVCDLADKYNALTYLDEVHAVGLYGPRGGGIAELEGVMDRVDIINGTLAKGFGVMGGYIAASRACCDAIRSYAPGFIFTTSLAPAIAAGALASIRHLKRSEIERARHRERVQTLKSMLADVGVPVMDNQSHIVPVMVGDPVHCKAVTDTLLTHYGIYVQPINYPTVPRGTERMRLTPSPVHTDAQMAYLVDSLRELWAACPVANGQYVRLAAE</sequence>
<gene>
    <name evidence="17" type="ORF">GL4_3176</name>
</gene>
<keyword evidence="8 15" id="KW-0350">Heme biosynthesis</keyword>
<dbReference type="GO" id="GO:0006782">
    <property type="term" value="P:protoporphyrinogen IX biosynthetic process"/>
    <property type="evidence" value="ECO:0007669"/>
    <property type="project" value="UniProtKB-UniRule"/>
</dbReference>
<dbReference type="Gene3D" id="3.40.640.10">
    <property type="entry name" value="Type I PLP-dependent aspartate aminotransferase-like (Major domain)"/>
    <property type="match status" value="1"/>
</dbReference>
<keyword evidence="6 15" id="KW-0808">Transferase</keyword>
<dbReference type="STRING" id="1384459.GL4_3176"/>
<dbReference type="KEGG" id="mcg:GL4_3176"/>
<dbReference type="FunFam" id="3.40.640.10:FF:000006">
    <property type="entry name" value="5-aminolevulinate synthase, mitochondrial"/>
    <property type="match status" value="1"/>
</dbReference>
<evidence type="ECO:0000256" key="8">
    <source>
        <dbReference type="ARBA" id="ARBA00023133"/>
    </source>
</evidence>
<evidence type="ECO:0000256" key="9">
    <source>
        <dbReference type="ARBA" id="ARBA00023315"/>
    </source>
</evidence>
<dbReference type="OrthoDB" id="9807157at2"/>
<evidence type="ECO:0000256" key="4">
    <source>
        <dbReference type="ARBA" id="ARBA00011738"/>
    </source>
</evidence>
<evidence type="ECO:0000256" key="15">
    <source>
        <dbReference type="RuleBase" id="RU910713"/>
    </source>
</evidence>
<evidence type="ECO:0000259" key="16">
    <source>
        <dbReference type="Pfam" id="PF00155"/>
    </source>
</evidence>
<comment type="subunit">
    <text evidence="4">Homodimer.</text>
</comment>
<reference evidence="17 18" key="1">
    <citation type="submission" date="2014-09" db="EMBL/GenBank/DDBJ databases">
        <title>Genome sequencing of Methyloceanibacter caenitepidi Gela4.</title>
        <authorList>
            <person name="Takeuchi M."/>
            <person name="Susumu S."/>
            <person name="Kamagata Y."/>
            <person name="Oshima K."/>
            <person name="Hattori M."/>
            <person name="Iwasaki W."/>
        </authorList>
    </citation>
    <scope>NUCLEOTIDE SEQUENCE [LARGE SCALE GENOMIC DNA]</scope>
    <source>
        <strain evidence="17 18">Gela4</strain>
    </source>
</reference>
<dbReference type="InterPro" id="IPR001917">
    <property type="entry name" value="Aminotrans_II_pyridoxalP_BS"/>
</dbReference>
<dbReference type="InterPro" id="IPR015424">
    <property type="entry name" value="PyrdxlP-dep_Trfase"/>
</dbReference>
<evidence type="ECO:0000256" key="13">
    <source>
        <dbReference type="ARBA" id="ARBA00047654"/>
    </source>
</evidence>
<keyword evidence="9 15" id="KW-0012">Acyltransferase</keyword>
<name>A0A0A8K7T8_9HYPH</name>
<evidence type="ECO:0000256" key="1">
    <source>
        <dbReference type="ARBA" id="ARBA00001933"/>
    </source>
</evidence>
<dbReference type="NCBIfam" id="TIGR01821">
    <property type="entry name" value="5aminolev_synth"/>
    <property type="match status" value="1"/>
</dbReference>
<dbReference type="EMBL" id="AP014648">
    <property type="protein sequence ID" value="BAQ18607.1"/>
    <property type="molecule type" value="Genomic_DNA"/>
</dbReference>
<dbReference type="GO" id="GO:0003870">
    <property type="term" value="F:5-aminolevulinate synthase activity"/>
    <property type="evidence" value="ECO:0007669"/>
    <property type="project" value="UniProtKB-EC"/>
</dbReference>
<comment type="cofactor">
    <cofactor evidence="1 14">
        <name>pyridoxal 5'-phosphate</name>
        <dbReference type="ChEBI" id="CHEBI:597326"/>
    </cofactor>
</comment>
<dbReference type="PANTHER" id="PTHR13693:SF102">
    <property type="entry name" value="2-AMINO-3-KETOBUTYRATE COENZYME A LIGASE, MITOCHONDRIAL"/>
    <property type="match status" value="1"/>
</dbReference>
<dbReference type="Gene3D" id="3.90.1150.10">
    <property type="entry name" value="Aspartate Aminotransferase, domain 1"/>
    <property type="match status" value="1"/>
</dbReference>
<dbReference type="UniPathway" id="UPA00251">
    <property type="reaction ID" value="UER00375"/>
</dbReference>
<organism evidence="17 18">
    <name type="scientific">Methyloceanibacter caenitepidi</name>
    <dbReference type="NCBI Taxonomy" id="1384459"/>
    <lineage>
        <taxon>Bacteria</taxon>
        <taxon>Pseudomonadati</taxon>
        <taxon>Pseudomonadota</taxon>
        <taxon>Alphaproteobacteria</taxon>
        <taxon>Hyphomicrobiales</taxon>
        <taxon>Hyphomicrobiaceae</taxon>
        <taxon>Methyloceanibacter</taxon>
    </lineage>
</organism>
<dbReference type="Pfam" id="PF00155">
    <property type="entry name" value="Aminotran_1_2"/>
    <property type="match status" value="1"/>
</dbReference>
<dbReference type="GO" id="GO:0030170">
    <property type="term" value="F:pyridoxal phosphate binding"/>
    <property type="evidence" value="ECO:0007669"/>
    <property type="project" value="UniProtKB-UniRule"/>
</dbReference>
<evidence type="ECO:0000313" key="18">
    <source>
        <dbReference type="Proteomes" id="UP000031643"/>
    </source>
</evidence>
<keyword evidence="7 14" id="KW-0663">Pyridoxal phosphate</keyword>
<accession>A0A0A8K7T8</accession>
<dbReference type="CDD" id="cd06454">
    <property type="entry name" value="KBL_like"/>
    <property type="match status" value="1"/>
</dbReference>
<evidence type="ECO:0000313" key="17">
    <source>
        <dbReference type="EMBL" id="BAQ18607.1"/>
    </source>
</evidence>
<evidence type="ECO:0000256" key="12">
    <source>
        <dbReference type="ARBA" id="ARBA00032773"/>
    </source>
</evidence>